<evidence type="ECO:0000313" key="3">
    <source>
        <dbReference type="Proteomes" id="UP000215914"/>
    </source>
</evidence>
<dbReference type="AlphaFoldDB" id="A0A251TJV5"/>
<keyword evidence="3" id="KW-1185">Reference proteome</keyword>
<evidence type="ECO:0000256" key="1">
    <source>
        <dbReference type="SAM" id="SignalP"/>
    </source>
</evidence>
<feature type="signal peptide" evidence="1">
    <location>
        <begin position="1"/>
        <end position="19"/>
    </location>
</feature>
<protein>
    <recommendedName>
        <fullName evidence="4">DnaJ domain-containing protein</fullName>
    </recommendedName>
</protein>
<gene>
    <name evidence="2" type="ORF">HannXRQ_Chr10g0294341</name>
</gene>
<proteinExistence type="predicted"/>
<accession>A0A251TJV5</accession>
<name>A0A251TJV5_HELAN</name>
<dbReference type="EMBL" id="CM007899">
    <property type="protein sequence ID" value="OTG11033.1"/>
    <property type="molecule type" value="Genomic_DNA"/>
</dbReference>
<reference evidence="3" key="1">
    <citation type="journal article" date="2017" name="Nature">
        <title>The sunflower genome provides insights into oil metabolism, flowering and Asterid evolution.</title>
        <authorList>
            <person name="Badouin H."/>
            <person name="Gouzy J."/>
            <person name="Grassa C.J."/>
            <person name="Murat F."/>
            <person name="Staton S.E."/>
            <person name="Cottret L."/>
            <person name="Lelandais-Briere C."/>
            <person name="Owens G.L."/>
            <person name="Carrere S."/>
            <person name="Mayjonade B."/>
            <person name="Legrand L."/>
            <person name="Gill N."/>
            <person name="Kane N.C."/>
            <person name="Bowers J.E."/>
            <person name="Hubner S."/>
            <person name="Bellec A."/>
            <person name="Berard A."/>
            <person name="Berges H."/>
            <person name="Blanchet N."/>
            <person name="Boniface M.C."/>
            <person name="Brunel D."/>
            <person name="Catrice O."/>
            <person name="Chaidir N."/>
            <person name="Claudel C."/>
            <person name="Donnadieu C."/>
            <person name="Faraut T."/>
            <person name="Fievet G."/>
            <person name="Helmstetter N."/>
            <person name="King M."/>
            <person name="Knapp S.J."/>
            <person name="Lai Z."/>
            <person name="Le Paslier M.C."/>
            <person name="Lippi Y."/>
            <person name="Lorenzon L."/>
            <person name="Mandel J.R."/>
            <person name="Marage G."/>
            <person name="Marchand G."/>
            <person name="Marquand E."/>
            <person name="Bret-Mestries E."/>
            <person name="Morien E."/>
            <person name="Nambeesan S."/>
            <person name="Nguyen T."/>
            <person name="Pegot-Espagnet P."/>
            <person name="Pouilly N."/>
            <person name="Raftis F."/>
            <person name="Sallet E."/>
            <person name="Schiex T."/>
            <person name="Thomas J."/>
            <person name="Vandecasteele C."/>
            <person name="Vares D."/>
            <person name="Vear F."/>
            <person name="Vautrin S."/>
            <person name="Crespi M."/>
            <person name="Mangin B."/>
            <person name="Burke J.M."/>
            <person name="Salse J."/>
            <person name="Munos S."/>
            <person name="Vincourt P."/>
            <person name="Rieseberg L.H."/>
            <person name="Langlade N.B."/>
        </authorList>
    </citation>
    <scope>NUCLEOTIDE SEQUENCE [LARGE SCALE GENOMIC DNA]</scope>
    <source>
        <strain evidence="3">cv. SF193</strain>
    </source>
</reference>
<dbReference type="InParanoid" id="A0A251TJV5"/>
<evidence type="ECO:0000313" key="2">
    <source>
        <dbReference type="EMBL" id="OTG11033.1"/>
    </source>
</evidence>
<dbReference type="Proteomes" id="UP000215914">
    <property type="component" value="Chromosome 10"/>
</dbReference>
<keyword evidence="1" id="KW-0732">Signal</keyword>
<sequence length="90" mass="10914">MYIVIILFLVFSGRLKRNGSELGVRVLVYWPDSIDWRRVWIEGFTDAELKNAYKKLSLRWNLDCCSELGNLNMWKKQRISFRQYKKPILW</sequence>
<evidence type="ECO:0008006" key="4">
    <source>
        <dbReference type="Google" id="ProtNLM"/>
    </source>
</evidence>
<feature type="chain" id="PRO_5013010226" description="DnaJ domain-containing protein" evidence="1">
    <location>
        <begin position="20"/>
        <end position="90"/>
    </location>
</feature>
<organism evidence="2 3">
    <name type="scientific">Helianthus annuus</name>
    <name type="common">Common sunflower</name>
    <dbReference type="NCBI Taxonomy" id="4232"/>
    <lineage>
        <taxon>Eukaryota</taxon>
        <taxon>Viridiplantae</taxon>
        <taxon>Streptophyta</taxon>
        <taxon>Embryophyta</taxon>
        <taxon>Tracheophyta</taxon>
        <taxon>Spermatophyta</taxon>
        <taxon>Magnoliopsida</taxon>
        <taxon>eudicotyledons</taxon>
        <taxon>Gunneridae</taxon>
        <taxon>Pentapetalae</taxon>
        <taxon>asterids</taxon>
        <taxon>campanulids</taxon>
        <taxon>Asterales</taxon>
        <taxon>Asteraceae</taxon>
        <taxon>Asteroideae</taxon>
        <taxon>Heliantheae alliance</taxon>
        <taxon>Heliantheae</taxon>
        <taxon>Helianthus</taxon>
    </lineage>
</organism>